<dbReference type="AlphaFoldDB" id="A0ABD0QLA7"/>
<feature type="non-terminal residue" evidence="1">
    <location>
        <position position="61"/>
    </location>
</feature>
<name>A0ABD0QLA7_CIRMR</name>
<dbReference type="Proteomes" id="UP001529510">
    <property type="component" value="Unassembled WGS sequence"/>
</dbReference>
<evidence type="ECO:0000313" key="2">
    <source>
        <dbReference type="Proteomes" id="UP001529510"/>
    </source>
</evidence>
<keyword evidence="2" id="KW-1185">Reference proteome</keyword>
<protein>
    <submittedName>
        <fullName evidence="1">Uncharacterized protein</fullName>
    </submittedName>
</protein>
<proteinExistence type="predicted"/>
<evidence type="ECO:0000313" key="1">
    <source>
        <dbReference type="EMBL" id="KAL0185911.1"/>
    </source>
</evidence>
<comment type="caution">
    <text evidence="1">The sequence shown here is derived from an EMBL/GenBank/DDBJ whole genome shotgun (WGS) entry which is preliminary data.</text>
</comment>
<gene>
    <name evidence="1" type="ORF">M9458_017581</name>
</gene>
<reference evidence="1 2" key="1">
    <citation type="submission" date="2024-05" db="EMBL/GenBank/DDBJ databases">
        <title>Genome sequencing and assembly of Indian major carp, Cirrhinus mrigala (Hamilton, 1822).</title>
        <authorList>
            <person name="Mohindra V."/>
            <person name="Chowdhury L.M."/>
            <person name="Lal K."/>
            <person name="Jena J.K."/>
        </authorList>
    </citation>
    <scope>NUCLEOTIDE SEQUENCE [LARGE SCALE GENOMIC DNA]</scope>
    <source>
        <strain evidence="1">CM1030</strain>
        <tissue evidence="1">Blood</tissue>
    </source>
</reference>
<dbReference type="EMBL" id="JAMKFB020000008">
    <property type="protein sequence ID" value="KAL0185911.1"/>
    <property type="molecule type" value="Genomic_DNA"/>
</dbReference>
<organism evidence="1 2">
    <name type="scientific">Cirrhinus mrigala</name>
    <name type="common">Mrigala</name>
    <dbReference type="NCBI Taxonomy" id="683832"/>
    <lineage>
        <taxon>Eukaryota</taxon>
        <taxon>Metazoa</taxon>
        <taxon>Chordata</taxon>
        <taxon>Craniata</taxon>
        <taxon>Vertebrata</taxon>
        <taxon>Euteleostomi</taxon>
        <taxon>Actinopterygii</taxon>
        <taxon>Neopterygii</taxon>
        <taxon>Teleostei</taxon>
        <taxon>Ostariophysi</taxon>
        <taxon>Cypriniformes</taxon>
        <taxon>Cyprinidae</taxon>
        <taxon>Labeoninae</taxon>
        <taxon>Labeonini</taxon>
        <taxon>Cirrhinus</taxon>
    </lineage>
</organism>
<accession>A0ABD0QLA7</accession>
<sequence length="61" mass="6839">MIGYLLETELGGQKGRSLCTILFLSFLYRQERTPDTAPLPNLQWIKVDAAQGSLQSRVKDA</sequence>